<gene>
    <name evidence="5" type="ORF">BE15_41865</name>
</gene>
<dbReference type="EMBL" id="JEMA01000225">
    <property type="protein sequence ID" value="KYF72955.1"/>
    <property type="molecule type" value="Genomic_DNA"/>
</dbReference>
<dbReference type="Gene3D" id="1.10.150.240">
    <property type="entry name" value="Putative phosphatase, domain 2"/>
    <property type="match status" value="1"/>
</dbReference>
<dbReference type="SFLD" id="SFLDG01129">
    <property type="entry name" value="C1.5:_HAD__Beta-PGM__Phosphata"/>
    <property type="match status" value="1"/>
</dbReference>
<dbReference type="OrthoDB" id="9807630at2"/>
<dbReference type="SFLD" id="SFLDS00003">
    <property type="entry name" value="Haloacid_Dehalogenase"/>
    <property type="match status" value="1"/>
</dbReference>
<dbReference type="PANTHER" id="PTHR46193:SF10">
    <property type="entry name" value="6-PHOSPHOGLUCONATE PHOSPHATASE"/>
    <property type="match status" value="1"/>
</dbReference>
<comment type="cofactor">
    <cofactor evidence="1">
        <name>Mg(2+)</name>
        <dbReference type="ChEBI" id="CHEBI:18420"/>
    </cofactor>
</comment>
<accession>A0A150QYE6</accession>
<dbReference type="Pfam" id="PF00702">
    <property type="entry name" value="Hydrolase"/>
    <property type="match status" value="1"/>
</dbReference>
<dbReference type="SFLD" id="SFLDG01135">
    <property type="entry name" value="C1.5.6:_HAD__Beta-PGM__Phospha"/>
    <property type="match status" value="1"/>
</dbReference>
<dbReference type="GO" id="GO:0046872">
    <property type="term" value="F:metal ion binding"/>
    <property type="evidence" value="ECO:0007669"/>
    <property type="project" value="UniProtKB-KW"/>
</dbReference>
<dbReference type="CDD" id="cd07526">
    <property type="entry name" value="HAD_BPGM_like"/>
    <property type="match status" value="1"/>
</dbReference>
<protein>
    <recommendedName>
        <fullName evidence="7">Haloacid dehalogenase</fullName>
    </recommendedName>
</protein>
<evidence type="ECO:0000256" key="4">
    <source>
        <dbReference type="ARBA" id="ARBA00022842"/>
    </source>
</evidence>
<reference evidence="5 6" key="1">
    <citation type="submission" date="2014-02" db="EMBL/GenBank/DDBJ databases">
        <title>The small core and large imbalanced accessory genome model reveals a collaborative survival strategy of Sorangium cellulosum strains in nature.</title>
        <authorList>
            <person name="Han K."/>
            <person name="Peng R."/>
            <person name="Blom J."/>
            <person name="Li Y.-Z."/>
        </authorList>
    </citation>
    <scope>NUCLEOTIDE SEQUENCE [LARGE SCALE GENOMIC DNA]</scope>
    <source>
        <strain evidence="5 6">So0008-312</strain>
    </source>
</reference>
<comment type="caution">
    <text evidence="5">The sequence shown here is derived from an EMBL/GenBank/DDBJ whole genome shotgun (WGS) entry which is preliminary data.</text>
</comment>
<dbReference type="NCBIfam" id="TIGR01509">
    <property type="entry name" value="HAD-SF-IA-v3"/>
    <property type="match status" value="1"/>
</dbReference>
<evidence type="ECO:0008006" key="7">
    <source>
        <dbReference type="Google" id="ProtNLM"/>
    </source>
</evidence>
<dbReference type="InterPro" id="IPR023198">
    <property type="entry name" value="PGP-like_dom2"/>
</dbReference>
<organism evidence="5 6">
    <name type="scientific">Sorangium cellulosum</name>
    <name type="common">Polyangium cellulosum</name>
    <dbReference type="NCBI Taxonomy" id="56"/>
    <lineage>
        <taxon>Bacteria</taxon>
        <taxon>Pseudomonadati</taxon>
        <taxon>Myxococcota</taxon>
        <taxon>Polyangia</taxon>
        <taxon>Polyangiales</taxon>
        <taxon>Polyangiaceae</taxon>
        <taxon>Sorangium</taxon>
    </lineage>
</organism>
<evidence type="ECO:0000256" key="1">
    <source>
        <dbReference type="ARBA" id="ARBA00001946"/>
    </source>
</evidence>
<dbReference type="InterPro" id="IPR023214">
    <property type="entry name" value="HAD_sf"/>
</dbReference>
<evidence type="ECO:0000313" key="5">
    <source>
        <dbReference type="EMBL" id="KYF72955.1"/>
    </source>
</evidence>
<sequence>MKAILFDCDGTLVDSERLGNEVLVEHVAEYGVSMTVREAMALFRGGKMADCVAALEARAGRAFPPSFVAELRRRTAGAFRERLRPMDGALALVRALSIPFCVASSGPREKIELSLSVTGLLPFFSGRIFSSYEVGVWKPDPGLFLHAAGALGVRPSDCIVVEDSGPGIAAGLAAGMTVVALQGELSEERVPDGVRVVRSLSELHGIVQSADPLEIPRNEEI</sequence>
<dbReference type="AlphaFoldDB" id="A0A150QYE6"/>
<dbReference type="InterPro" id="IPR006439">
    <property type="entry name" value="HAD-SF_hydro_IA"/>
</dbReference>
<evidence type="ECO:0000256" key="2">
    <source>
        <dbReference type="ARBA" id="ARBA00006171"/>
    </source>
</evidence>
<dbReference type="Gene3D" id="3.40.50.1000">
    <property type="entry name" value="HAD superfamily/HAD-like"/>
    <property type="match status" value="1"/>
</dbReference>
<keyword evidence="3" id="KW-0479">Metal-binding</keyword>
<evidence type="ECO:0000256" key="3">
    <source>
        <dbReference type="ARBA" id="ARBA00022723"/>
    </source>
</evidence>
<dbReference type="GO" id="GO:0003824">
    <property type="term" value="F:catalytic activity"/>
    <property type="evidence" value="ECO:0007669"/>
    <property type="project" value="UniProtKB-ARBA"/>
</dbReference>
<dbReference type="SUPFAM" id="SSF56784">
    <property type="entry name" value="HAD-like"/>
    <property type="match status" value="1"/>
</dbReference>
<dbReference type="PRINTS" id="PR00413">
    <property type="entry name" value="HADHALOGNASE"/>
</dbReference>
<name>A0A150QYE6_SORCE</name>
<dbReference type="InterPro" id="IPR051600">
    <property type="entry name" value="Beta-PGM-like"/>
</dbReference>
<proteinExistence type="inferred from homology"/>
<dbReference type="InterPro" id="IPR036412">
    <property type="entry name" value="HAD-like_sf"/>
</dbReference>
<keyword evidence="4" id="KW-0460">Magnesium</keyword>
<dbReference type="PANTHER" id="PTHR46193">
    <property type="entry name" value="6-PHOSPHOGLUCONATE PHOSPHATASE"/>
    <property type="match status" value="1"/>
</dbReference>
<dbReference type="Proteomes" id="UP000075260">
    <property type="component" value="Unassembled WGS sequence"/>
</dbReference>
<evidence type="ECO:0000313" key="6">
    <source>
        <dbReference type="Proteomes" id="UP000075260"/>
    </source>
</evidence>
<comment type="similarity">
    <text evidence="2">Belongs to the HAD-like hydrolase superfamily. CbbY/CbbZ/Gph/YieH family.</text>
</comment>